<dbReference type="Proteomes" id="UP001056778">
    <property type="component" value="Chromosome 6"/>
</dbReference>
<accession>A0ACB9SYK7</accession>
<sequence>MQIGYRCLKPVEIAEGVFADDVVLIAENEEQLQHNVQVWNDILQRKRMKINIEKTKVMTIGGHRANIKIGNTKIQQVGTYKYLGILIDETGKQEAEISNRIEKTIKLYYTMNKRFISRREISNKTKMQVYKTIYRPTLTYGCESWVLTDSQKSRIQATEMKYLRRVKGITRKDRIRNTQIREEMNIQHINEYIQTRQMSWWGHIQRMPDNRPLASLGVNRSVEKCQRKWINLTRVYRSIKDSSKKTGRGRTSYKYFDLLDEILGNKPSNSKDTYVLDFGASSSTTTGDVIKDPIELDSNENINTSEGISVEDGPPRKKRNKNYTQEYFKEKVKYLRNKENEHELKEKRYQDRVAIEKRRNDIEAEKVQLLKEILSKLKD</sequence>
<proteinExistence type="predicted"/>
<dbReference type="EMBL" id="CM043020">
    <property type="protein sequence ID" value="KAI4459519.1"/>
    <property type="molecule type" value="Genomic_DNA"/>
</dbReference>
<keyword evidence="2" id="KW-1185">Reference proteome</keyword>
<gene>
    <name evidence="1" type="ORF">MML48_6g00017884</name>
</gene>
<protein>
    <submittedName>
        <fullName evidence="1">Myb/sant-like dna-binding domain</fullName>
    </submittedName>
</protein>
<evidence type="ECO:0000313" key="2">
    <source>
        <dbReference type="Proteomes" id="UP001056778"/>
    </source>
</evidence>
<name>A0ACB9SYK7_HOLOL</name>
<organism evidence="1 2">
    <name type="scientific">Holotrichia oblita</name>
    <name type="common">Chafer beetle</name>
    <dbReference type="NCBI Taxonomy" id="644536"/>
    <lineage>
        <taxon>Eukaryota</taxon>
        <taxon>Metazoa</taxon>
        <taxon>Ecdysozoa</taxon>
        <taxon>Arthropoda</taxon>
        <taxon>Hexapoda</taxon>
        <taxon>Insecta</taxon>
        <taxon>Pterygota</taxon>
        <taxon>Neoptera</taxon>
        <taxon>Endopterygota</taxon>
        <taxon>Coleoptera</taxon>
        <taxon>Polyphaga</taxon>
        <taxon>Scarabaeiformia</taxon>
        <taxon>Scarabaeidae</taxon>
        <taxon>Melolonthinae</taxon>
        <taxon>Holotrichia</taxon>
    </lineage>
</organism>
<comment type="caution">
    <text evidence="1">The sequence shown here is derived from an EMBL/GenBank/DDBJ whole genome shotgun (WGS) entry which is preliminary data.</text>
</comment>
<reference evidence="1" key="1">
    <citation type="submission" date="2022-04" db="EMBL/GenBank/DDBJ databases">
        <title>Chromosome-scale genome assembly of Holotrichia oblita Faldermann.</title>
        <authorList>
            <person name="Rongchong L."/>
        </authorList>
    </citation>
    <scope>NUCLEOTIDE SEQUENCE</scope>
    <source>
        <strain evidence="1">81SQS9</strain>
    </source>
</reference>
<evidence type="ECO:0000313" key="1">
    <source>
        <dbReference type="EMBL" id="KAI4459519.1"/>
    </source>
</evidence>